<reference evidence="1" key="2">
    <citation type="journal article" date="2021" name="Microbiome">
        <title>Successional dynamics and alternative stable states in a saline activated sludge microbial community over 9 years.</title>
        <authorList>
            <person name="Wang Y."/>
            <person name="Ye J."/>
            <person name="Ju F."/>
            <person name="Liu L."/>
            <person name="Boyd J.A."/>
            <person name="Deng Y."/>
            <person name="Parks D.H."/>
            <person name="Jiang X."/>
            <person name="Yin X."/>
            <person name="Woodcroft B.J."/>
            <person name="Tyson G.W."/>
            <person name="Hugenholtz P."/>
            <person name="Polz M.F."/>
            <person name="Zhang T."/>
        </authorList>
    </citation>
    <scope>NUCLEOTIDE SEQUENCE</scope>
    <source>
        <strain evidence="1">HKST-UBA03</strain>
    </source>
</reference>
<name>A0A955RR58_UNCKA</name>
<gene>
    <name evidence="1" type="ORF">KC614_03205</name>
</gene>
<dbReference type="Proteomes" id="UP000751518">
    <property type="component" value="Unassembled WGS sequence"/>
</dbReference>
<feature type="non-terminal residue" evidence="1">
    <location>
        <position position="1"/>
    </location>
</feature>
<evidence type="ECO:0000313" key="2">
    <source>
        <dbReference type="Proteomes" id="UP000751518"/>
    </source>
</evidence>
<protein>
    <submittedName>
        <fullName evidence="1">Uncharacterized protein</fullName>
    </submittedName>
</protein>
<sequence length="272" mass="30043">VSSAARLSKELHTPQLSEVLYGLKQKVYLLKNGKTVDLAGTAGLGQNGYEAYKATPVAAKLLGAGLNDLTNSVKSNDKVRLIYCEGENSEGDSKIYQTLFPKYNDVRNLFISAGGISGVESAFHLGKELASTLLGPNAEVLCIVDRSGEIVPCPGEVAVTDGGRAFSDEVREKWMRCTDPDGNARMLGRREIENYLYDPAVLDEYDSEWRIKLDPPLPHNFDYKLHNVKDLISKKLPDVRPMELVRKLADKGTLDIGEIHDELKASIFDYPL</sequence>
<organism evidence="1 2">
    <name type="scientific">candidate division WWE3 bacterium</name>
    <dbReference type="NCBI Taxonomy" id="2053526"/>
    <lineage>
        <taxon>Bacteria</taxon>
        <taxon>Katanobacteria</taxon>
    </lineage>
</organism>
<evidence type="ECO:0000313" key="1">
    <source>
        <dbReference type="EMBL" id="MCA9392184.1"/>
    </source>
</evidence>
<accession>A0A955RR58</accession>
<dbReference type="EMBL" id="JAGQKZ010000026">
    <property type="protein sequence ID" value="MCA9392184.1"/>
    <property type="molecule type" value="Genomic_DNA"/>
</dbReference>
<dbReference type="AlphaFoldDB" id="A0A955RR58"/>
<reference evidence="1" key="1">
    <citation type="submission" date="2020-04" db="EMBL/GenBank/DDBJ databases">
        <authorList>
            <person name="Zhang T."/>
        </authorList>
    </citation>
    <scope>NUCLEOTIDE SEQUENCE</scope>
    <source>
        <strain evidence="1">HKST-UBA03</strain>
    </source>
</reference>
<proteinExistence type="predicted"/>
<comment type="caution">
    <text evidence="1">The sequence shown here is derived from an EMBL/GenBank/DDBJ whole genome shotgun (WGS) entry which is preliminary data.</text>
</comment>